<evidence type="ECO:0000256" key="1">
    <source>
        <dbReference type="SAM" id="MobiDB-lite"/>
    </source>
</evidence>
<dbReference type="KEGG" id="rml:FF011L_19440"/>
<protein>
    <submittedName>
        <fullName evidence="2">Uncharacterized protein</fullName>
    </submittedName>
</protein>
<accession>A0A517ME69</accession>
<keyword evidence="3" id="KW-1185">Reference proteome</keyword>
<dbReference type="Proteomes" id="UP000320672">
    <property type="component" value="Chromosome"/>
</dbReference>
<reference evidence="2 3" key="1">
    <citation type="submission" date="2019-02" db="EMBL/GenBank/DDBJ databases">
        <title>Deep-cultivation of Planctomycetes and their phenomic and genomic characterization uncovers novel biology.</title>
        <authorList>
            <person name="Wiegand S."/>
            <person name="Jogler M."/>
            <person name="Boedeker C."/>
            <person name="Pinto D."/>
            <person name="Vollmers J."/>
            <person name="Rivas-Marin E."/>
            <person name="Kohn T."/>
            <person name="Peeters S.H."/>
            <person name="Heuer A."/>
            <person name="Rast P."/>
            <person name="Oberbeckmann S."/>
            <person name="Bunk B."/>
            <person name="Jeske O."/>
            <person name="Meyerdierks A."/>
            <person name="Storesund J.E."/>
            <person name="Kallscheuer N."/>
            <person name="Luecker S."/>
            <person name="Lage O.M."/>
            <person name="Pohl T."/>
            <person name="Merkel B.J."/>
            <person name="Hornburger P."/>
            <person name="Mueller R.-W."/>
            <person name="Bruemmer F."/>
            <person name="Labrenz M."/>
            <person name="Spormann A.M."/>
            <person name="Op den Camp H."/>
            <person name="Overmann J."/>
            <person name="Amann R."/>
            <person name="Jetten M.S.M."/>
            <person name="Mascher T."/>
            <person name="Medema M.H."/>
            <person name="Devos D.P."/>
            <person name="Kaster A.-K."/>
            <person name="Ovreas L."/>
            <person name="Rohde M."/>
            <person name="Galperin M.Y."/>
            <person name="Jogler C."/>
        </authorList>
    </citation>
    <scope>NUCLEOTIDE SEQUENCE [LARGE SCALE GENOMIC DNA]</scope>
    <source>
        <strain evidence="2 3">FF011L</strain>
    </source>
</reference>
<proteinExistence type="predicted"/>
<evidence type="ECO:0000313" key="2">
    <source>
        <dbReference type="EMBL" id="QDS93184.1"/>
    </source>
</evidence>
<sequence>MDKYPPSGSEFVDLGLAPLIGQSAVPLQRSTFAVADSKIPFDLLQIYVTETPCQPRSLLAARITPTSNPRTHLRRNNPIDRAMHEHPKTVPLKYR</sequence>
<dbReference type="EMBL" id="CP036262">
    <property type="protein sequence ID" value="QDS93184.1"/>
    <property type="molecule type" value="Genomic_DNA"/>
</dbReference>
<dbReference type="AlphaFoldDB" id="A0A517ME69"/>
<gene>
    <name evidence="2" type="ORF">FF011L_19440</name>
</gene>
<evidence type="ECO:0000313" key="3">
    <source>
        <dbReference type="Proteomes" id="UP000320672"/>
    </source>
</evidence>
<feature type="compositionally biased region" description="Basic and acidic residues" evidence="1">
    <location>
        <begin position="77"/>
        <end position="88"/>
    </location>
</feature>
<name>A0A517ME69_9BACT</name>
<organism evidence="2 3">
    <name type="scientific">Roseimaritima multifibrata</name>
    <dbReference type="NCBI Taxonomy" id="1930274"/>
    <lineage>
        <taxon>Bacteria</taxon>
        <taxon>Pseudomonadati</taxon>
        <taxon>Planctomycetota</taxon>
        <taxon>Planctomycetia</taxon>
        <taxon>Pirellulales</taxon>
        <taxon>Pirellulaceae</taxon>
        <taxon>Roseimaritima</taxon>
    </lineage>
</organism>
<feature type="region of interest" description="Disordered" evidence="1">
    <location>
        <begin position="66"/>
        <end position="95"/>
    </location>
</feature>